<evidence type="ECO:0000256" key="1">
    <source>
        <dbReference type="PROSITE-ProRule" id="PRU00529"/>
    </source>
</evidence>
<dbReference type="Pfam" id="PF02926">
    <property type="entry name" value="THUMP"/>
    <property type="match status" value="1"/>
</dbReference>
<dbReference type="PANTHER" id="PTHR13452:SF10">
    <property type="entry name" value="THUMP DOMAIN-CONTAINING PROTEIN 1"/>
    <property type="match status" value="1"/>
</dbReference>
<proteinExistence type="predicted"/>
<dbReference type="PANTHER" id="PTHR13452">
    <property type="entry name" value="THUMP DOMAIN CONTAINING PROTEIN 1-RELATED"/>
    <property type="match status" value="1"/>
</dbReference>
<evidence type="ECO:0000313" key="3">
    <source>
        <dbReference type="EMBL" id="JAD88957.1"/>
    </source>
</evidence>
<dbReference type="InterPro" id="IPR004114">
    <property type="entry name" value="THUMP_dom"/>
</dbReference>
<keyword evidence="1" id="KW-0694">RNA-binding</keyword>
<dbReference type="EMBL" id="GBRH01208938">
    <property type="protein sequence ID" value="JAD88957.1"/>
    <property type="molecule type" value="Transcribed_RNA"/>
</dbReference>
<dbReference type="InterPro" id="IPR040183">
    <property type="entry name" value="THUMPD1-like"/>
</dbReference>
<dbReference type="CDD" id="cd11717">
    <property type="entry name" value="THUMP_THUMPD1_like"/>
    <property type="match status" value="1"/>
</dbReference>
<dbReference type="GO" id="GO:0006400">
    <property type="term" value="P:tRNA modification"/>
    <property type="evidence" value="ECO:0007669"/>
    <property type="project" value="InterPro"/>
</dbReference>
<dbReference type="AlphaFoldDB" id="A0A0A9DYY4"/>
<dbReference type="FunFam" id="3.30.2300.10:FF:000001">
    <property type="entry name" value="THUMP domain-containing protein 1"/>
    <property type="match status" value="1"/>
</dbReference>
<feature type="domain" description="THUMP" evidence="2">
    <location>
        <begin position="1"/>
        <end position="130"/>
    </location>
</feature>
<evidence type="ECO:0000259" key="2">
    <source>
        <dbReference type="PROSITE" id="PS51165"/>
    </source>
</evidence>
<dbReference type="SUPFAM" id="SSF143437">
    <property type="entry name" value="THUMP domain-like"/>
    <property type="match status" value="1"/>
</dbReference>
<reference evidence="3" key="1">
    <citation type="submission" date="2014-09" db="EMBL/GenBank/DDBJ databases">
        <authorList>
            <person name="Magalhaes I.L.F."/>
            <person name="Oliveira U."/>
            <person name="Santos F.R."/>
            <person name="Vidigal T.H.D.A."/>
            <person name="Brescovit A.D."/>
            <person name="Santos A.J."/>
        </authorList>
    </citation>
    <scope>NUCLEOTIDE SEQUENCE</scope>
    <source>
        <tissue evidence="3">Shoot tissue taken approximately 20 cm above the soil surface</tissue>
    </source>
</reference>
<reference evidence="3" key="2">
    <citation type="journal article" date="2015" name="Data Brief">
        <title>Shoot transcriptome of the giant reed, Arundo donax.</title>
        <authorList>
            <person name="Barrero R.A."/>
            <person name="Guerrero F.D."/>
            <person name="Moolhuijzen P."/>
            <person name="Goolsby J.A."/>
            <person name="Tidwell J."/>
            <person name="Bellgard S.E."/>
            <person name="Bellgard M.I."/>
        </authorList>
    </citation>
    <scope>NUCLEOTIDE SEQUENCE</scope>
    <source>
        <tissue evidence="3">Shoot tissue taken approximately 20 cm above the soil surface</tissue>
    </source>
</reference>
<organism evidence="3">
    <name type="scientific">Arundo donax</name>
    <name type="common">Giant reed</name>
    <name type="synonym">Donax arundinaceus</name>
    <dbReference type="NCBI Taxonomy" id="35708"/>
    <lineage>
        <taxon>Eukaryota</taxon>
        <taxon>Viridiplantae</taxon>
        <taxon>Streptophyta</taxon>
        <taxon>Embryophyta</taxon>
        <taxon>Tracheophyta</taxon>
        <taxon>Spermatophyta</taxon>
        <taxon>Magnoliopsida</taxon>
        <taxon>Liliopsida</taxon>
        <taxon>Poales</taxon>
        <taxon>Poaceae</taxon>
        <taxon>PACMAD clade</taxon>
        <taxon>Arundinoideae</taxon>
        <taxon>Arundineae</taxon>
        <taxon>Arundo</taxon>
    </lineage>
</organism>
<dbReference type="GO" id="GO:0003723">
    <property type="term" value="F:RNA binding"/>
    <property type="evidence" value="ECO:0007669"/>
    <property type="project" value="UniProtKB-UniRule"/>
</dbReference>
<dbReference type="Gene3D" id="3.30.2300.10">
    <property type="entry name" value="THUMP superfamily"/>
    <property type="match status" value="1"/>
</dbReference>
<protein>
    <recommendedName>
        <fullName evidence="2">THUMP domain-containing protein</fullName>
    </recommendedName>
</protein>
<sequence>MHQMQPLLFAKCDSDIQCCKSVYIIHPSYELSSNNFMCFLQTRKYMKDDHTVFVLVVCSLEFNMDSYLDLLTSQFAVLYEARSNTGIDRMKIINAVAKCVPQAHKVDLKNPDKTIIVQIAKTICLIGVVKRYKELAKFNLRQLTSSAEDTKIPA</sequence>
<accession>A0A0A9DYY4</accession>
<dbReference type="PROSITE" id="PS51165">
    <property type="entry name" value="THUMP"/>
    <property type="match status" value="1"/>
</dbReference>
<name>A0A0A9DYY4_ARUDO</name>